<name>A0ABP9C5I8_9SPHI</name>
<dbReference type="Pfam" id="PF14109">
    <property type="entry name" value="GldH_lipo"/>
    <property type="match status" value="1"/>
</dbReference>
<keyword evidence="1" id="KW-1133">Transmembrane helix</keyword>
<dbReference type="EMBL" id="BAABIQ010000043">
    <property type="protein sequence ID" value="GAA4804899.1"/>
    <property type="molecule type" value="Genomic_DNA"/>
</dbReference>
<keyword evidence="1" id="KW-0812">Transmembrane</keyword>
<dbReference type="RefSeq" id="WP_345234324.1">
    <property type="nucleotide sequence ID" value="NZ_BAABIQ010000043.1"/>
</dbReference>
<keyword evidence="1" id="KW-0472">Membrane</keyword>
<evidence type="ECO:0000256" key="1">
    <source>
        <dbReference type="SAM" id="Phobius"/>
    </source>
</evidence>
<gene>
    <name evidence="2" type="ORF">GCM10023231_37540</name>
</gene>
<dbReference type="InterPro" id="IPR020018">
    <property type="entry name" value="Motility-assoc_lipoprot_GldH"/>
</dbReference>
<sequence>MITSPSGKYTSWITYWSIIGLIIGLLLTSCSDEAIVDEFKPVPDGAWNYGFTPEFAVKIDHREIAYQLRINVRLSADYPYSNLFVLIHQTDVHKAVTSTKRIGLKVADKDGKWLGKGVGSLYSYQITYNTDYHFPDTGTYQFKIEQNMRDNPLKGVRDIGICIVPGNAIP</sequence>
<evidence type="ECO:0008006" key="4">
    <source>
        <dbReference type="Google" id="ProtNLM"/>
    </source>
</evidence>
<dbReference type="NCBIfam" id="TIGR03511">
    <property type="entry name" value="GldH_lipo"/>
    <property type="match status" value="1"/>
</dbReference>
<feature type="transmembrane region" description="Helical" evidence="1">
    <location>
        <begin position="12"/>
        <end position="30"/>
    </location>
</feature>
<dbReference type="Proteomes" id="UP001501411">
    <property type="component" value="Unassembled WGS sequence"/>
</dbReference>
<accession>A0ABP9C5I8</accession>
<reference evidence="3" key="1">
    <citation type="journal article" date="2019" name="Int. J. Syst. Evol. Microbiol.">
        <title>The Global Catalogue of Microorganisms (GCM) 10K type strain sequencing project: providing services to taxonomists for standard genome sequencing and annotation.</title>
        <authorList>
            <consortium name="The Broad Institute Genomics Platform"/>
            <consortium name="The Broad Institute Genome Sequencing Center for Infectious Disease"/>
            <person name="Wu L."/>
            <person name="Ma J."/>
        </authorList>
    </citation>
    <scope>NUCLEOTIDE SEQUENCE [LARGE SCALE GENOMIC DNA]</scope>
    <source>
        <strain evidence="3">JCM 18200</strain>
    </source>
</reference>
<evidence type="ECO:0000313" key="3">
    <source>
        <dbReference type="Proteomes" id="UP001501411"/>
    </source>
</evidence>
<proteinExistence type="predicted"/>
<comment type="caution">
    <text evidence="2">The sequence shown here is derived from an EMBL/GenBank/DDBJ whole genome shotgun (WGS) entry which is preliminary data.</text>
</comment>
<organism evidence="2 3">
    <name type="scientific">Olivibacter ginsenosidimutans</name>
    <dbReference type="NCBI Taxonomy" id="1176537"/>
    <lineage>
        <taxon>Bacteria</taxon>
        <taxon>Pseudomonadati</taxon>
        <taxon>Bacteroidota</taxon>
        <taxon>Sphingobacteriia</taxon>
        <taxon>Sphingobacteriales</taxon>
        <taxon>Sphingobacteriaceae</taxon>
        <taxon>Olivibacter</taxon>
    </lineage>
</organism>
<protein>
    <recommendedName>
        <fullName evidence="4">Gliding motility lipoprotein GldH</fullName>
    </recommendedName>
</protein>
<keyword evidence="3" id="KW-1185">Reference proteome</keyword>
<evidence type="ECO:0000313" key="2">
    <source>
        <dbReference type="EMBL" id="GAA4804899.1"/>
    </source>
</evidence>